<name>A0A6A5SAT0_9PLEO</name>
<evidence type="ECO:0000313" key="2">
    <source>
        <dbReference type="EMBL" id="KAF1936869.1"/>
    </source>
</evidence>
<evidence type="ECO:0000256" key="1">
    <source>
        <dbReference type="SAM" id="MobiDB-lite"/>
    </source>
</evidence>
<dbReference type="EMBL" id="ML976165">
    <property type="protein sequence ID" value="KAF1936869.1"/>
    <property type="molecule type" value="Genomic_DNA"/>
</dbReference>
<sequence length="230" mass="24911">MCPVLYQMLANNLVRSTRRIRPASRFPILRLRGARHASTLPENPHIYVHRHPLDPSKRLLSLLPTEPATLQLAIGTCNVLPPTPQNFETNPNFLPILSSVFATHATSDPYVQSQASVYASPGGMDLSGPDDGAGGANHQGGAGGAGHGGWIHISDLRNPPDYGRIAWPEDILGSVEVDGNGRFAGGTGGWQDSGTYRVVTREGILGLTDYMRGKMVEKLQELERQIKQNS</sequence>
<accession>A0A6A5SAT0</accession>
<dbReference type="PANTHER" id="PTHR37331">
    <property type="entry name" value="YALI0F11671P"/>
    <property type="match status" value="1"/>
</dbReference>
<dbReference type="AlphaFoldDB" id="A0A6A5SAT0"/>
<evidence type="ECO:0000313" key="3">
    <source>
        <dbReference type="Proteomes" id="UP000800038"/>
    </source>
</evidence>
<reference evidence="2" key="1">
    <citation type="journal article" date="2020" name="Stud. Mycol.">
        <title>101 Dothideomycetes genomes: a test case for predicting lifestyles and emergence of pathogens.</title>
        <authorList>
            <person name="Haridas S."/>
            <person name="Albert R."/>
            <person name="Binder M."/>
            <person name="Bloem J."/>
            <person name="Labutti K."/>
            <person name="Salamov A."/>
            <person name="Andreopoulos B."/>
            <person name="Baker S."/>
            <person name="Barry K."/>
            <person name="Bills G."/>
            <person name="Bluhm B."/>
            <person name="Cannon C."/>
            <person name="Castanera R."/>
            <person name="Culley D."/>
            <person name="Daum C."/>
            <person name="Ezra D."/>
            <person name="Gonzalez J."/>
            <person name="Henrissat B."/>
            <person name="Kuo A."/>
            <person name="Liang C."/>
            <person name="Lipzen A."/>
            <person name="Lutzoni F."/>
            <person name="Magnuson J."/>
            <person name="Mondo S."/>
            <person name="Nolan M."/>
            <person name="Ohm R."/>
            <person name="Pangilinan J."/>
            <person name="Park H.-J."/>
            <person name="Ramirez L."/>
            <person name="Alfaro M."/>
            <person name="Sun H."/>
            <person name="Tritt A."/>
            <person name="Yoshinaga Y."/>
            <person name="Zwiers L.-H."/>
            <person name="Turgeon B."/>
            <person name="Goodwin S."/>
            <person name="Spatafora J."/>
            <person name="Crous P."/>
            <person name="Grigoriev I."/>
        </authorList>
    </citation>
    <scope>NUCLEOTIDE SEQUENCE</scope>
    <source>
        <strain evidence="2">CBS 161.51</strain>
    </source>
</reference>
<gene>
    <name evidence="2" type="ORF">EJ02DRAFT_459170</name>
</gene>
<feature type="region of interest" description="Disordered" evidence="1">
    <location>
        <begin position="123"/>
        <end position="144"/>
    </location>
</feature>
<protein>
    <submittedName>
        <fullName evidence="2">Uncharacterized protein</fullName>
    </submittedName>
</protein>
<dbReference type="PANTHER" id="PTHR37331:SF1">
    <property type="entry name" value="YALI0F11671P"/>
    <property type="match status" value="1"/>
</dbReference>
<feature type="compositionally biased region" description="Gly residues" evidence="1">
    <location>
        <begin position="131"/>
        <end position="144"/>
    </location>
</feature>
<keyword evidence="3" id="KW-1185">Reference proteome</keyword>
<dbReference type="Proteomes" id="UP000800038">
    <property type="component" value="Unassembled WGS sequence"/>
</dbReference>
<proteinExistence type="predicted"/>
<dbReference type="OrthoDB" id="5397701at2759"/>
<organism evidence="2 3">
    <name type="scientific">Clathrospora elynae</name>
    <dbReference type="NCBI Taxonomy" id="706981"/>
    <lineage>
        <taxon>Eukaryota</taxon>
        <taxon>Fungi</taxon>
        <taxon>Dikarya</taxon>
        <taxon>Ascomycota</taxon>
        <taxon>Pezizomycotina</taxon>
        <taxon>Dothideomycetes</taxon>
        <taxon>Pleosporomycetidae</taxon>
        <taxon>Pleosporales</taxon>
        <taxon>Diademaceae</taxon>
        <taxon>Clathrospora</taxon>
    </lineage>
</organism>